<keyword evidence="2" id="KW-1185">Reference proteome</keyword>
<dbReference type="Proteomes" id="UP000432015">
    <property type="component" value="Unassembled WGS sequence"/>
</dbReference>
<dbReference type="RefSeq" id="WP_156220113.1">
    <property type="nucleotide sequence ID" value="NZ_WOFH01000012.1"/>
</dbReference>
<evidence type="ECO:0000313" key="1">
    <source>
        <dbReference type="EMBL" id="MUN40970.1"/>
    </source>
</evidence>
<sequence>MSWDDARVREHVQDLEGLLGRLDAQAARTVRALVELYGEALERVQRIAANAGADAALTGDELIRHLLMAHGLHPDPPEVRVGRALGAMEAFLAGHRARAEVAGIDGAAVELVVAGEGAAGGEVPAPVAAAVVRAVRAAAPELERVEVRSTGPRP</sequence>
<dbReference type="AlphaFoldDB" id="A0A7K1L967"/>
<comment type="caution">
    <text evidence="1">The sequence shown here is derived from an EMBL/GenBank/DDBJ whole genome shotgun (WGS) entry which is preliminary data.</text>
</comment>
<reference evidence="1 2" key="1">
    <citation type="submission" date="2019-11" db="EMBL/GenBank/DDBJ databases">
        <authorList>
            <person name="Cao P."/>
        </authorList>
    </citation>
    <scope>NUCLEOTIDE SEQUENCE [LARGE SCALE GENOMIC DNA]</scope>
    <source>
        <strain evidence="1 2">NEAU-AAG5</strain>
    </source>
</reference>
<gene>
    <name evidence="1" type="ORF">GNZ18_30845</name>
</gene>
<proteinExistence type="predicted"/>
<organism evidence="1 2">
    <name type="scientific">Actinomadura litoris</name>
    <dbReference type="NCBI Taxonomy" id="2678616"/>
    <lineage>
        <taxon>Bacteria</taxon>
        <taxon>Bacillati</taxon>
        <taxon>Actinomycetota</taxon>
        <taxon>Actinomycetes</taxon>
        <taxon>Streptosporangiales</taxon>
        <taxon>Thermomonosporaceae</taxon>
        <taxon>Actinomadura</taxon>
    </lineage>
</organism>
<name>A0A7K1L967_9ACTN</name>
<accession>A0A7K1L967</accession>
<protein>
    <submittedName>
        <fullName evidence="1">Uncharacterized protein</fullName>
    </submittedName>
</protein>
<dbReference type="EMBL" id="WOFH01000012">
    <property type="protein sequence ID" value="MUN40970.1"/>
    <property type="molecule type" value="Genomic_DNA"/>
</dbReference>
<evidence type="ECO:0000313" key="2">
    <source>
        <dbReference type="Proteomes" id="UP000432015"/>
    </source>
</evidence>